<dbReference type="Proteomes" id="UP001234297">
    <property type="component" value="Chromosome 11"/>
</dbReference>
<gene>
    <name evidence="1" type="ORF">MRB53_034376</name>
</gene>
<reference evidence="1 2" key="1">
    <citation type="journal article" date="2022" name="Hortic Res">
        <title>A haplotype resolved chromosomal level avocado genome allows analysis of novel avocado genes.</title>
        <authorList>
            <person name="Nath O."/>
            <person name="Fletcher S.J."/>
            <person name="Hayward A."/>
            <person name="Shaw L.M."/>
            <person name="Masouleh A.K."/>
            <person name="Furtado A."/>
            <person name="Henry R.J."/>
            <person name="Mitter N."/>
        </authorList>
    </citation>
    <scope>NUCLEOTIDE SEQUENCE [LARGE SCALE GENOMIC DNA]</scope>
    <source>
        <strain evidence="2">cv. Hass</strain>
    </source>
</reference>
<organism evidence="1 2">
    <name type="scientific">Persea americana</name>
    <name type="common">Avocado</name>
    <dbReference type="NCBI Taxonomy" id="3435"/>
    <lineage>
        <taxon>Eukaryota</taxon>
        <taxon>Viridiplantae</taxon>
        <taxon>Streptophyta</taxon>
        <taxon>Embryophyta</taxon>
        <taxon>Tracheophyta</taxon>
        <taxon>Spermatophyta</taxon>
        <taxon>Magnoliopsida</taxon>
        <taxon>Magnoliidae</taxon>
        <taxon>Laurales</taxon>
        <taxon>Lauraceae</taxon>
        <taxon>Persea</taxon>
    </lineage>
</organism>
<evidence type="ECO:0000313" key="1">
    <source>
        <dbReference type="EMBL" id="KAJ8625846.1"/>
    </source>
</evidence>
<comment type="caution">
    <text evidence="1">The sequence shown here is derived from an EMBL/GenBank/DDBJ whole genome shotgun (WGS) entry which is preliminary data.</text>
</comment>
<accession>A0ACC2KXE5</accession>
<evidence type="ECO:0000313" key="2">
    <source>
        <dbReference type="Proteomes" id="UP001234297"/>
    </source>
</evidence>
<dbReference type="EMBL" id="CM056819">
    <property type="protein sequence ID" value="KAJ8625846.1"/>
    <property type="molecule type" value="Genomic_DNA"/>
</dbReference>
<sequence length="98" mass="11121">MESSRRRLLLLLLHLLVILLGFNHLISLNEAVLLTTGSRRMLQEPQYHILASGDAQEKDPPEELWKEELINGRMDIENTDYPGSGANHRHTPKPAGRS</sequence>
<keyword evidence="2" id="KW-1185">Reference proteome</keyword>
<protein>
    <submittedName>
        <fullName evidence="1">Uncharacterized protein</fullName>
    </submittedName>
</protein>
<proteinExistence type="predicted"/>
<name>A0ACC2KXE5_PERAE</name>